<evidence type="ECO:0000256" key="2">
    <source>
        <dbReference type="ARBA" id="ARBA00022989"/>
    </source>
</evidence>
<evidence type="ECO:0000256" key="1">
    <source>
        <dbReference type="ARBA" id="ARBA00022692"/>
    </source>
</evidence>
<feature type="transmembrane region" description="Helical" evidence="4">
    <location>
        <begin position="73"/>
        <end position="92"/>
    </location>
</feature>
<feature type="transmembrane region" description="Helical" evidence="4">
    <location>
        <begin position="129"/>
        <end position="149"/>
    </location>
</feature>
<dbReference type="SUPFAM" id="SSF103473">
    <property type="entry name" value="MFS general substrate transporter"/>
    <property type="match status" value="1"/>
</dbReference>
<comment type="caution">
    <text evidence="6">The sequence shown here is derived from an EMBL/GenBank/DDBJ whole genome shotgun (WGS) entry which is preliminary data.</text>
</comment>
<dbReference type="Gene3D" id="1.20.1250.20">
    <property type="entry name" value="MFS general substrate transporter like domains"/>
    <property type="match status" value="1"/>
</dbReference>
<feature type="transmembrane region" description="Helical" evidence="4">
    <location>
        <begin position="203"/>
        <end position="228"/>
    </location>
</feature>
<dbReference type="PANTHER" id="PTHR23534">
    <property type="entry name" value="MFS PERMEASE"/>
    <property type="match status" value="1"/>
</dbReference>
<evidence type="ECO:0000259" key="5">
    <source>
        <dbReference type="PROSITE" id="PS50850"/>
    </source>
</evidence>
<accession>K6Z6D3</accession>
<feature type="domain" description="Major facilitator superfamily (MFS) profile" evidence="5">
    <location>
        <begin position="201"/>
        <end position="397"/>
    </location>
</feature>
<dbReference type="STRING" id="493475.GARC_2033"/>
<dbReference type="InterPro" id="IPR020846">
    <property type="entry name" value="MFS_dom"/>
</dbReference>
<feature type="transmembrane region" description="Helical" evidence="4">
    <location>
        <begin position="276"/>
        <end position="294"/>
    </location>
</feature>
<dbReference type="EMBL" id="BAEO01000027">
    <property type="protein sequence ID" value="GAC19000.1"/>
    <property type="molecule type" value="Genomic_DNA"/>
</dbReference>
<feature type="transmembrane region" description="Helical" evidence="4">
    <location>
        <begin position="248"/>
        <end position="269"/>
    </location>
</feature>
<dbReference type="Pfam" id="PF07690">
    <property type="entry name" value="MFS_1"/>
    <property type="match status" value="1"/>
</dbReference>
<dbReference type="InterPro" id="IPR011701">
    <property type="entry name" value="MFS"/>
</dbReference>
<feature type="transmembrane region" description="Helical" evidence="4">
    <location>
        <begin position="43"/>
        <end position="61"/>
    </location>
</feature>
<feature type="transmembrane region" description="Helical" evidence="4">
    <location>
        <begin position="161"/>
        <end position="182"/>
    </location>
</feature>
<evidence type="ECO:0000256" key="4">
    <source>
        <dbReference type="SAM" id="Phobius"/>
    </source>
</evidence>
<dbReference type="Proteomes" id="UP000006327">
    <property type="component" value="Unassembled WGS sequence"/>
</dbReference>
<dbReference type="eggNOG" id="COG0738">
    <property type="taxonomic scope" value="Bacteria"/>
</dbReference>
<evidence type="ECO:0000313" key="6">
    <source>
        <dbReference type="EMBL" id="GAC19000.1"/>
    </source>
</evidence>
<proteinExistence type="predicted"/>
<dbReference type="PANTHER" id="PTHR23534:SF1">
    <property type="entry name" value="MAJOR FACILITATOR SUPERFAMILY PROTEIN"/>
    <property type="match status" value="1"/>
</dbReference>
<keyword evidence="7" id="KW-1185">Reference proteome</keyword>
<gene>
    <name evidence="6" type="ORF">GARC_2033</name>
</gene>
<feature type="transmembrane region" description="Helical" evidence="4">
    <location>
        <begin position="98"/>
        <end position="117"/>
    </location>
</feature>
<keyword evidence="2 4" id="KW-1133">Transmembrane helix</keyword>
<reference evidence="6 7" key="1">
    <citation type="journal article" date="2017" name="Antonie Van Leeuwenhoek">
        <title>Rhizobium rhizosphaerae sp. nov., a novel species isolated from rice rhizosphere.</title>
        <authorList>
            <person name="Zhao J.J."/>
            <person name="Zhang J."/>
            <person name="Zhang R.J."/>
            <person name="Zhang C.W."/>
            <person name="Yin H.Q."/>
            <person name="Zhang X.X."/>
        </authorList>
    </citation>
    <scope>NUCLEOTIDE SEQUENCE [LARGE SCALE GENOMIC DNA]</scope>
    <source>
        <strain evidence="6 7">BSs20135</strain>
    </source>
</reference>
<dbReference type="GO" id="GO:0022857">
    <property type="term" value="F:transmembrane transporter activity"/>
    <property type="evidence" value="ECO:0007669"/>
    <property type="project" value="InterPro"/>
</dbReference>
<protein>
    <submittedName>
        <fullName evidence="6">Major facilitator transporter</fullName>
    </submittedName>
</protein>
<feature type="transmembrane region" description="Helical" evidence="4">
    <location>
        <begin position="362"/>
        <end position="382"/>
    </location>
</feature>
<dbReference type="PROSITE" id="PS50850">
    <property type="entry name" value="MFS"/>
    <property type="match status" value="1"/>
</dbReference>
<dbReference type="InterPro" id="IPR036259">
    <property type="entry name" value="MFS_trans_sf"/>
</dbReference>
<feature type="transmembrane region" description="Helical" evidence="4">
    <location>
        <begin position="300"/>
        <end position="324"/>
    </location>
</feature>
<feature type="transmembrane region" description="Helical" evidence="4">
    <location>
        <begin position="336"/>
        <end position="356"/>
    </location>
</feature>
<keyword evidence="3 4" id="KW-0472">Membrane</keyword>
<sequence length="397" mass="43003">MKKMPANVWLLTLIQALAMSSVTMLVLAGGVLGAQLTPDPKWSTLPLAMSIVGTACGVVPITRLMQHFGRKPVFITATTFGAFVTLFAATSIANSSFWGLVISAFLLGMMMSAIQQIRFTAMESVSIELMPKAASTVLLGGLVAAVLGPELVTLGQLISDQAFVGAFYLMAGLLILCSLLFTKIDNTHVVTTKSADTGRKLSLIAGQPVFILAVSASVVGYALMSFIMTATPVHMHVHQAYSLQDTKWVIQSHIFAMFFPSLFSGWLISKLGTSKIIYLGLSSYVAAILIALTGNEWLNYWSALVLLGIGWNFLFVGGTVLLAQSYQPSERFKVQGLNEFLVFGCQAIAALSAGVFLNLIEWRGLLLASFIIIAMQLLVITWQQIREKNLHPYNNIP</sequence>
<dbReference type="OrthoDB" id="8558006at2"/>
<evidence type="ECO:0000256" key="3">
    <source>
        <dbReference type="ARBA" id="ARBA00023136"/>
    </source>
</evidence>
<keyword evidence="1 4" id="KW-0812">Transmembrane</keyword>
<evidence type="ECO:0000313" key="7">
    <source>
        <dbReference type="Proteomes" id="UP000006327"/>
    </source>
</evidence>
<name>K6Z6D3_9ALTE</name>
<organism evidence="6 7">
    <name type="scientific">Paraglaciecola arctica BSs20135</name>
    <dbReference type="NCBI Taxonomy" id="493475"/>
    <lineage>
        <taxon>Bacteria</taxon>
        <taxon>Pseudomonadati</taxon>
        <taxon>Pseudomonadota</taxon>
        <taxon>Gammaproteobacteria</taxon>
        <taxon>Alteromonadales</taxon>
        <taxon>Alteromonadaceae</taxon>
        <taxon>Paraglaciecola</taxon>
    </lineage>
</organism>
<dbReference type="AlphaFoldDB" id="K6Z6D3"/>